<keyword evidence="2" id="KW-1185">Reference proteome</keyword>
<dbReference type="AlphaFoldDB" id="A0AAE1AYV0"/>
<gene>
    <name evidence="1" type="ORF">RRG08_059390</name>
</gene>
<dbReference type="Proteomes" id="UP001283361">
    <property type="component" value="Unassembled WGS sequence"/>
</dbReference>
<accession>A0AAE1AYV0</accession>
<proteinExistence type="predicted"/>
<organism evidence="1 2">
    <name type="scientific">Elysia crispata</name>
    <name type="common">lettuce slug</name>
    <dbReference type="NCBI Taxonomy" id="231223"/>
    <lineage>
        <taxon>Eukaryota</taxon>
        <taxon>Metazoa</taxon>
        <taxon>Spiralia</taxon>
        <taxon>Lophotrochozoa</taxon>
        <taxon>Mollusca</taxon>
        <taxon>Gastropoda</taxon>
        <taxon>Heterobranchia</taxon>
        <taxon>Euthyneura</taxon>
        <taxon>Panpulmonata</taxon>
        <taxon>Sacoglossa</taxon>
        <taxon>Placobranchoidea</taxon>
        <taxon>Plakobranchidae</taxon>
        <taxon>Elysia</taxon>
    </lineage>
</organism>
<evidence type="ECO:0000313" key="2">
    <source>
        <dbReference type="Proteomes" id="UP001283361"/>
    </source>
</evidence>
<reference evidence="1" key="1">
    <citation type="journal article" date="2023" name="G3 (Bethesda)">
        <title>A reference genome for the long-term kleptoplast-retaining sea slug Elysia crispata morphotype clarki.</title>
        <authorList>
            <person name="Eastman K.E."/>
            <person name="Pendleton A.L."/>
            <person name="Shaikh M.A."/>
            <person name="Suttiyut T."/>
            <person name="Ogas R."/>
            <person name="Tomko P."/>
            <person name="Gavelis G."/>
            <person name="Widhalm J.R."/>
            <person name="Wisecaver J.H."/>
        </authorList>
    </citation>
    <scope>NUCLEOTIDE SEQUENCE</scope>
    <source>
        <strain evidence="1">ECLA1</strain>
    </source>
</reference>
<dbReference type="EMBL" id="JAWDGP010000985">
    <property type="protein sequence ID" value="KAK3795791.1"/>
    <property type="molecule type" value="Genomic_DNA"/>
</dbReference>
<comment type="caution">
    <text evidence="1">The sequence shown here is derived from an EMBL/GenBank/DDBJ whole genome shotgun (WGS) entry which is preliminary data.</text>
</comment>
<sequence length="68" mass="7622">MNKNLHQNWTSAVRRGVCGRVVETKALALSQSSNFIGGIVLETISSDPRLQVTGERFKEHYCLFVIQS</sequence>
<name>A0AAE1AYV0_9GAST</name>
<protein>
    <submittedName>
        <fullName evidence="1">Uncharacterized protein</fullName>
    </submittedName>
</protein>
<evidence type="ECO:0000313" key="1">
    <source>
        <dbReference type="EMBL" id="KAK3795791.1"/>
    </source>
</evidence>